<dbReference type="Proteomes" id="UP001220022">
    <property type="component" value="Unassembled WGS sequence"/>
</dbReference>
<evidence type="ECO:0000313" key="3">
    <source>
        <dbReference type="Proteomes" id="UP001220022"/>
    </source>
</evidence>
<reference evidence="2 3" key="1">
    <citation type="submission" date="2023-03" db="EMBL/GenBank/DDBJ databases">
        <title>Draft genome sequence of type strain Streptomyces ferralitis JCM 14344.</title>
        <authorList>
            <person name="Klaysubun C."/>
            <person name="Duangmal K."/>
        </authorList>
    </citation>
    <scope>NUCLEOTIDE SEQUENCE [LARGE SCALE GENOMIC DNA]</scope>
    <source>
        <strain evidence="2 3">JCM 14344</strain>
    </source>
</reference>
<evidence type="ECO:0000259" key="1">
    <source>
        <dbReference type="Pfam" id="PF02426"/>
    </source>
</evidence>
<name>A0ABT5YZN6_9ACTN</name>
<sequence length="110" mass="12101">MSTTPNPAATKTFMVLATIRDDTDFAEFTALRADEHKQLEVLRSAGRIAAHYVSPARRATFIEVIAADEEQVAQTLSTLPLARFFDADVYPTTPPDPAEAAHRARSRGAW</sequence>
<proteinExistence type="predicted"/>
<keyword evidence="3" id="KW-1185">Reference proteome</keyword>
<dbReference type="EMBL" id="JARHTQ010000006">
    <property type="protein sequence ID" value="MDF2256245.1"/>
    <property type="molecule type" value="Genomic_DNA"/>
</dbReference>
<dbReference type="Gene3D" id="3.30.70.1060">
    <property type="entry name" value="Dimeric alpha+beta barrel"/>
    <property type="match status" value="1"/>
</dbReference>
<accession>A0ABT5YZN6</accession>
<dbReference type="InterPro" id="IPR011008">
    <property type="entry name" value="Dimeric_a/b-barrel"/>
</dbReference>
<protein>
    <submittedName>
        <fullName evidence="2">Muconolactone Delta-isomerase family protein</fullName>
    </submittedName>
</protein>
<organism evidence="2 3">
    <name type="scientific">Streptantibioticus ferralitis</name>
    <dbReference type="NCBI Taxonomy" id="236510"/>
    <lineage>
        <taxon>Bacteria</taxon>
        <taxon>Bacillati</taxon>
        <taxon>Actinomycetota</taxon>
        <taxon>Actinomycetes</taxon>
        <taxon>Kitasatosporales</taxon>
        <taxon>Streptomycetaceae</taxon>
        <taxon>Streptantibioticus</taxon>
    </lineage>
</organism>
<evidence type="ECO:0000313" key="2">
    <source>
        <dbReference type="EMBL" id="MDF2256245.1"/>
    </source>
</evidence>
<feature type="domain" description="Muconolactone isomerase" evidence="1">
    <location>
        <begin position="13"/>
        <end position="91"/>
    </location>
</feature>
<dbReference type="SUPFAM" id="SSF54909">
    <property type="entry name" value="Dimeric alpha+beta barrel"/>
    <property type="match status" value="1"/>
</dbReference>
<dbReference type="RefSeq" id="WP_275812034.1">
    <property type="nucleotide sequence ID" value="NZ_BAAANM010000004.1"/>
</dbReference>
<dbReference type="InterPro" id="IPR026029">
    <property type="entry name" value="MLI_dom"/>
</dbReference>
<comment type="caution">
    <text evidence="2">The sequence shown here is derived from an EMBL/GenBank/DDBJ whole genome shotgun (WGS) entry which is preliminary data.</text>
</comment>
<dbReference type="Pfam" id="PF02426">
    <property type="entry name" value="MIase"/>
    <property type="match status" value="1"/>
</dbReference>
<gene>
    <name evidence="2" type="ORF">P2L57_11020</name>
</gene>